<evidence type="ECO:0000313" key="2">
    <source>
        <dbReference type="Proteomes" id="UP000651120"/>
    </source>
</evidence>
<dbReference type="EMBL" id="DUJP01000027">
    <property type="protein sequence ID" value="HII47249.1"/>
    <property type="molecule type" value="Genomic_DNA"/>
</dbReference>
<dbReference type="RefSeq" id="WP_011008450.1">
    <property type="nucleotide sequence ID" value="NZ_DAIOPL010000045.1"/>
</dbReference>
<comment type="caution">
    <text evidence="1">The sequence shown here is derived from an EMBL/GenBank/DDBJ whole genome shotgun (WGS) entry which is preliminary data.</text>
</comment>
<protein>
    <submittedName>
        <fullName evidence="1">Uncharacterized protein</fullName>
    </submittedName>
</protein>
<reference evidence="1" key="1">
    <citation type="journal article" date="2020" name="bioRxiv">
        <title>A rank-normalized archaeal taxonomy based on genome phylogeny resolves widespread incomplete and uneven classifications.</title>
        <authorList>
            <person name="Rinke C."/>
            <person name="Chuvochina M."/>
            <person name="Mussig A.J."/>
            <person name="Chaumeil P.-A."/>
            <person name="Waite D.W."/>
            <person name="Whitman W.B."/>
            <person name="Parks D.H."/>
            <person name="Hugenholtz P."/>
        </authorList>
    </citation>
    <scope>NUCLEOTIDE SEQUENCE</scope>
    <source>
        <strain evidence="1">UBA8839</strain>
    </source>
</reference>
<evidence type="ECO:0000313" key="1">
    <source>
        <dbReference type="EMBL" id="HII47249.1"/>
    </source>
</evidence>
<accession>A0A832T128</accession>
<dbReference type="AlphaFoldDB" id="A0A832T128"/>
<name>A0A832T128_9CREN</name>
<proteinExistence type="predicted"/>
<dbReference type="Proteomes" id="UP000651120">
    <property type="component" value="Unassembled WGS sequence"/>
</dbReference>
<organism evidence="1 2">
    <name type="scientific">Pyrobaculum aerophilum</name>
    <dbReference type="NCBI Taxonomy" id="13773"/>
    <lineage>
        <taxon>Archaea</taxon>
        <taxon>Thermoproteota</taxon>
        <taxon>Thermoprotei</taxon>
        <taxon>Thermoproteales</taxon>
        <taxon>Thermoproteaceae</taxon>
        <taxon>Pyrobaculum</taxon>
    </lineage>
</organism>
<dbReference type="GeneID" id="1464315"/>
<gene>
    <name evidence="1" type="ORF">HA333_07345</name>
</gene>
<sequence length="64" mass="7377">MKPRGENPTDITAYALRGNFEDVYVPSLTIVRGGDKNSVFVYATDLEFLQFETERQTFEEIIDE</sequence>